<reference evidence="1 2" key="1">
    <citation type="submission" date="2023-09" db="EMBL/GenBank/DDBJ databases">
        <title>Multi-omics analysis of a traditional fermented food reveals byproduct-associated fungal strains for waste-to-food upcycling.</title>
        <authorList>
            <consortium name="Lawrence Berkeley National Laboratory"/>
            <person name="Rekdal V.M."/>
            <person name="Villalobos-Escobedo J.M."/>
            <person name="Rodriguez-Valeron N."/>
            <person name="Garcia M.O."/>
            <person name="Vasquez D.P."/>
            <person name="Damayanti I."/>
            <person name="Sorensen P.M."/>
            <person name="Baidoo E.E."/>
            <person name="De Carvalho A.C."/>
            <person name="Riley R."/>
            <person name="Lipzen A."/>
            <person name="He G."/>
            <person name="Yan M."/>
            <person name="Haridas S."/>
            <person name="Daum C."/>
            <person name="Yoshinaga Y."/>
            <person name="Ng V."/>
            <person name="Grigoriev I.V."/>
            <person name="Munk R."/>
            <person name="Nuraida L."/>
            <person name="Wijaya C.H."/>
            <person name="Morales P.-C."/>
            <person name="Keasling J.D."/>
        </authorList>
    </citation>
    <scope>NUCLEOTIDE SEQUENCE [LARGE SCALE GENOMIC DNA]</scope>
    <source>
        <strain evidence="1 2">FGSC 2613</strain>
    </source>
</reference>
<keyword evidence="2" id="KW-1185">Reference proteome</keyword>
<comment type="caution">
    <text evidence="1">The sequence shown here is derived from an EMBL/GenBank/DDBJ whole genome shotgun (WGS) entry which is preliminary data.</text>
</comment>
<gene>
    <name evidence="1" type="ORF">QR685DRAFT_499256</name>
</gene>
<proteinExistence type="predicted"/>
<sequence>MAHVYGILPPSHHLSSPHRLELLNPETESTWLEESAEYGMVTGSSRTIAEIDSVSAVQQHFRPVLTQTATQTEQHQQTQHIWHFQQSDTEEAYMVLDPREWHIRTIQPGSFNLAEGQRTKGRRPFWILHQLSKHAAAEPTLDPKRVLCVEPVTR</sequence>
<organism evidence="1 2">
    <name type="scientific">Neurospora intermedia</name>
    <dbReference type="NCBI Taxonomy" id="5142"/>
    <lineage>
        <taxon>Eukaryota</taxon>
        <taxon>Fungi</taxon>
        <taxon>Dikarya</taxon>
        <taxon>Ascomycota</taxon>
        <taxon>Pezizomycotina</taxon>
        <taxon>Sordariomycetes</taxon>
        <taxon>Sordariomycetidae</taxon>
        <taxon>Sordariales</taxon>
        <taxon>Sordariaceae</taxon>
        <taxon>Neurospora</taxon>
    </lineage>
</organism>
<evidence type="ECO:0000313" key="1">
    <source>
        <dbReference type="EMBL" id="KAL0469521.1"/>
    </source>
</evidence>
<evidence type="ECO:0000313" key="2">
    <source>
        <dbReference type="Proteomes" id="UP001451303"/>
    </source>
</evidence>
<protein>
    <submittedName>
        <fullName evidence="1">Uncharacterized protein</fullName>
    </submittedName>
</protein>
<dbReference type="EMBL" id="JAVLET010000005">
    <property type="protein sequence ID" value="KAL0469521.1"/>
    <property type="molecule type" value="Genomic_DNA"/>
</dbReference>
<accession>A0ABR3DCM1</accession>
<dbReference type="Proteomes" id="UP001451303">
    <property type="component" value="Unassembled WGS sequence"/>
</dbReference>
<name>A0ABR3DCM1_NEUIN</name>